<gene>
    <name evidence="3" type="ORF">HCC36_10825</name>
</gene>
<dbReference type="Proteomes" id="UP000543005">
    <property type="component" value="Unassembled WGS sequence"/>
</dbReference>
<feature type="transmembrane region" description="Helical" evidence="2">
    <location>
        <begin position="6"/>
        <end position="25"/>
    </location>
</feature>
<dbReference type="RefSeq" id="WP_185629495.1">
    <property type="nucleotide sequence ID" value="NZ_JAARZT010000020.1"/>
</dbReference>
<keyword evidence="2" id="KW-1133">Transmembrane helix</keyword>
<evidence type="ECO:0000313" key="3">
    <source>
        <dbReference type="EMBL" id="MBC2293721.1"/>
    </source>
</evidence>
<dbReference type="EMBL" id="JAARZT010000020">
    <property type="protein sequence ID" value="MBC2293721.1"/>
    <property type="molecule type" value="Genomic_DNA"/>
</dbReference>
<sequence length="72" mass="7861">MVWFYQTAAIVLMLAGISAAAIYALDMIAEYVQKKIEKKKGDAINDSTNDSSAGNSVLTSSNVHHRKNIKSM</sequence>
<evidence type="ECO:0000256" key="2">
    <source>
        <dbReference type="SAM" id="Phobius"/>
    </source>
</evidence>
<keyword evidence="2" id="KW-0812">Transmembrane</keyword>
<accession>A0A842FPR0</accession>
<evidence type="ECO:0000313" key="4">
    <source>
        <dbReference type="Proteomes" id="UP000543005"/>
    </source>
</evidence>
<reference evidence="3 4" key="1">
    <citation type="submission" date="2020-03" db="EMBL/GenBank/DDBJ databases">
        <title>Soil Listeria distribution.</title>
        <authorList>
            <person name="Liao J."/>
            <person name="Wiedmann M."/>
        </authorList>
    </citation>
    <scope>NUCLEOTIDE SEQUENCE [LARGE SCALE GENOMIC DNA]</scope>
    <source>
        <strain evidence="3 4">FSL L7-0051</strain>
    </source>
</reference>
<comment type="caution">
    <text evidence="3">The sequence shown here is derived from an EMBL/GenBank/DDBJ whole genome shotgun (WGS) entry which is preliminary data.</text>
</comment>
<evidence type="ECO:0000256" key="1">
    <source>
        <dbReference type="SAM" id="MobiDB-lite"/>
    </source>
</evidence>
<name>A0A842FPR0_9LIST</name>
<organism evidence="3 4">
    <name type="scientific">Listeria booriae</name>
    <dbReference type="NCBI Taxonomy" id="1552123"/>
    <lineage>
        <taxon>Bacteria</taxon>
        <taxon>Bacillati</taxon>
        <taxon>Bacillota</taxon>
        <taxon>Bacilli</taxon>
        <taxon>Bacillales</taxon>
        <taxon>Listeriaceae</taxon>
        <taxon>Listeria</taxon>
    </lineage>
</organism>
<proteinExistence type="predicted"/>
<protein>
    <submittedName>
        <fullName evidence="3">Uncharacterized protein</fullName>
    </submittedName>
</protein>
<keyword evidence="2" id="KW-0472">Membrane</keyword>
<feature type="compositionally biased region" description="Basic residues" evidence="1">
    <location>
        <begin position="63"/>
        <end position="72"/>
    </location>
</feature>
<feature type="compositionally biased region" description="Polar residues" evidence="1">
    <location>
        <begin position="45"/>
        <end position="62"/>
    </location>
</feature>
<feature type="region of interest" description="Disordered" evidence="1">
    <location>
        <begin position="42"/>
        <end position="72"/>
    </location>
</feature>
<dbReference type="AlphaFoldDB" id="A0A842FPR0"/>